<evidence type="ECO:0000256" key="2">
    <source>
        <dbReference type="SAM" id="MobiDB-lite"/>
    </source>
</evidence>
<proteinExistence type="predicted"/>
<name>A0ABT0SHE7_9GAMM</name>
<feature type="transmembrane region" description="Helical" evidence="3">
    <location>
        <begin position="370"/>
        <end position="392"/>
    </location>
</feature>
<dbReference type="PROSITE" id="PS50076">
    <property type="entry name" value="DNAJ_2"/>
    <property type="match status" value="1"/>
</dbReference>
<dbReference type="EMBL" id="JAIKTS010000002">
    <property type="protein sequence ID" value="MCL7714759.1"/>
    <property type="molecule type" value="Genomic_DNA"/>
</dbReference>
<feature type="transmembrane region" description="Helical" evidence="3">
    <location>
        <begin position="325"/>
        <end position="350"/>
    </location>
</feature>
<reference evidence="5 6" key="1">
    <citation type="submission" date="2021-08" db="EMBL/GenBank/DDBJ databases">
        <title>Novel members of of the genus Stenotrophomonas from differernt environment.</title>
        <authorList>
            <person name="Deng Y."/>
        </authorList>
    </citation>
    <scope>NUCLEOTIDE SEQUENCE [LARGE SCALE GENOMIC DNA]</scope>
    <source>
        <strain evidence="5 6">CPCC 101365</strain>
    </source>
</reference>
<sequence length="502" mass="55061">MNWALEILELDPGADERTIKRAYARLLRSNRPDDDPDAFQRLHQAYQAALNWHRHQQEFEQDEFAWEAHMDAEPARESVALTQEAVQDVTLSGGQPRSPRPASTTLHGVPSHTLEEDPALEPVTAFQPVSVPLPQIDVEALVARIIDAAQTLPDTELGPWLEQCPELWSIRGKSDAGARLLGRLQQPEIAMNGASFDLIVTTFGWDEVSNHVDPDMLKALGGTLHARWLLLAGNEAQLALLLLTGDGDPVSLAEARRCRMRLVRPWHRGRALLSAARPSCVTRMRAMLQRLDWYGSELPCPPIDQHQLRFWRGLVDRSRPGGNHLLVGVIRSALLSCLWLLPLVAVYGLLAASDLLAGKGWPSPGGLVTYAAAGMGIMLLLGMGTSPWVWAGSRIAASRPFQQLLRLRWLVLPGLALAGIAGYRVDPLLSAVAGVGAAWLAFMAAMRMFPTLAPLRPIGGLGLFLAAVFMADTLNVPYGTVCGSMALLLHVGTLWWSRRARR</sequence>
<evidence type="ECO:0000313" key="6">
    <source>
        <dbReference type="Proteomes" id="UP001431235"/>
    </source>
</evidence>
<dbReference type="Proteomes" id="UP001431235">
    <property type="component" value="Unassembled WGS sequence"/>
</dbReference>
<accession>A0ABT0SHE7</accession>
<feature type="transmembrane region" description="Helical" evidence="3">
    <location>
        <begin position="477"/>
        <end position="496"/>
    </location>
</feature>
<dbReference type="RefSeq" id="WP_250064013.1">
    <property type="nucleotide sequence ID" value="NZ_JAIKTS010000002.1"/>
</dbReference>
<dbReference type="Gene3D" id="1.10.287.110">
    <property type="entry name" value="DnaJ domain"/>
    <property type="match status" value="1"/>
</dbReference>
<feature type="region of interest" description="Disordered" evidence="2">
    <location>
        <begin position="89"/>
        <end position="111"/>
    </location>
</feature>
<keyword evidence="3" id="KW-0472">Membrane</keyword>
<feature type="transmembrane region" description="Helical" evidence="3">
    <location>
        <begin position="404"/>
        <end position="422"/>
    </location>
</feature>
<organism evidence="5 6">
    <name type="scientific">Stenotrophomonas mori</name>
    <dbReference type="NCBI Taxonomy" id="2871096"/>
    <lineage>
        <taxon>Bacteria</taxon>
        <taxon>Pseudomonadati</taxon>
        <taxon>Pseudomonadota</taxon>
        <taxon>Gammaproteobacteria</taxon>
        <taxon>Lysobacterales</taxon>
        <taxon>Lysobacteraceae</taxon>
        <taxon>Stenotrophomonas</taxon>
    </lineage>
</organism>
<dbReference type="SUPFAM" id="SSF46565">
    <property type="entry name" value="Chaperone J-domain"/>
    <property type="match status" value="1"/>
</dbReference>
<dbReference type="InterPro" id="IPR036869">
    <property type="entry name" value="J_dom_sf"/>
</dbReference>
<dbReference type="CDD" id="cd06257">
    <property type="entry name" value="DnaJ"/>
    <property type="match status" value="1"/>
</dbReference>
<feature type="transmembrane region" description="Helical" evidence="3">
    <location>
        <begin position="428"/>
        <end position="446"/>
    </location>
</feature>
<dbReference type="InterPro" id="IPR001623">
    <property type="entry name" value="DnaJ_domain"/>
</dbReference>
<evidence type="ECO:0000259" key="4">
    <source>
        <dbReference type="PROSITE" id="PS50076"/>
    </source>
</evidence>
<keyword evidence="6" id="KW-1185">Reference proteome</keyword>
<evidence type="ECO:0000256" key="3">
    <source>
        <dbReference type="SAM" id="Phobius"/>
    </source>
</evidence>
<feature type="transmembrane region" description="Helical" evidence="3">
    <location>
        <begin position="453"/>
        <end position="471"/>
    </location>
</feature>
<feature type="compositionally biased region" description="Polar residues" evidence="2">
    <location>
        <begin position="89"/>
        <end position="106"/>
    </location>
</feature>
<comment type="caution">
    <text evidence="5">The sequence shown here is derived from an EMBL/GenBank/DDBJ whole genome shotgun (WGS) entry which is preliminary data.</text>
</comment>
<evidence type="ECO:0000256" key="1">
    <source>
        <dbReference type="ARBA" id="ARBA00023186"/>
    </source>
</evidence>
<keyword evidence="3" id="KW-0812">Transmembrane</keyword>
<keyword evidence="3" id="KW-1133">Transmembrane helix</keyword>
<gene>
    <name evidence="5" type="ORF">K5L01_08895</name>
</gene>
<keyword evidence="1" id="KW-0143">Chaperone</keyword>
<evidence type="ECO:0000313" key="5">
    <source>
        <dbReference type="EMBL" id="MCL7714759.1"/>
    </source>
</evidence>
<protein>
    <submittedName>
        <fullName evidence="5">J domain-containing protein</fullName>
    </submittedName>
</protein>
<feature type="domain" description="J" evidence="4">
    <location>
        <begin position="3"/>
        <end position="65"/>
    </location>
</feature>